<keyword evidence="3" id="KW-1185">Reference proteome</keyword>
<comment type="caution">
    <text evidence="2">The sequence shown here is derived from an EMBL/GenBank/DDBJ whole genome shotgun (WGS) entry which is preliminary data.</text>
</comment>
<evidence type="ECO:0008006" key="4">
    <source>
        <dbReference type="Google" id="ProtNLM"/>
    </source>
</evidence>
<dbReference type="EMBL" id="WHUW01000010">
    <property type="protein sequence ID" value="KAF8441761.1"/>
    <property type="molecule type" value="Genomic_DNA"/>
</dbReference>
<reference evidence="2" key="1">
    <citation type="submission" date="2019-10" db="EMBL/GenBank/DDBJ databases">
        <authorList>
            <consortium name="DOE Joint Genome Institute"/>
            <person name="Kuo A."/>
            <person name="Miyauchi S."/>
            <person name="Kiss E."/>
            <person name="Drula E."/>
            <person name="Kohler A."/>
            <person name="Sanchez-Garcia M."/>
            <person name="Andreopoulos B."/>
            <person name="Barry K.W."/>
            <person name="Bonito G."/>
            <person name="Buee M."/>
            <person name="Carver A."/>
            <person name="Chen C."/>
            <person name="Cichocki N."/>
            <person name="Clum A."/>
            <person name="Culley D."/>
            <person name="Crous P.W."/>
            <person name="Fauchery L."/>
            <person name="Girlanda M."/>
            <person name="Hayes R."/>
            <person name="Keri Z."/>
            <person name="LaButti K."/>
            <person name="Lipzen A."/>
            <person name="Lombard V."/>
            <person name="Magnuson J."/>
            <person name="Maillard F."/>
            <person name="Morin E."/>
            <person name="Murat C."/>
            <person name="Nolan M."/>
            <person name="Ohm R."/>
            <person name="Pangilinan J."/>
            <person name="Pereira M."/>
            <person name="Perotto S."/>
            <person name="Peter M."/>
            <person name="Riley R."/>
            <person name="Sitrit Y."/>
            <person name="Stielow B."/>
            <person name="Szollosi G."/>
            <person name="Zifcakova L."/>
            <person name="Stursova M."/>
            <person name="Spatafora J.W."/>
            <person name="Tedersoo L."/>
            <person name="Vaario L.-M."/>
            <person name="Yamada A."/>
            <person name="Yan M."/>
            <person name="Wang P."/>
            <person name="Xu J."/>
            <person name="Bruns T."/>
            <person name="Baldrian P."/>
            <person name="Vilgalys R."/>
            <person name="Henrissat B."/>
            <person name="Grigoriev I.V."/>
            <person name="Hibbett D."/>
            <person name="Nagy L.G."/>
            <person name="Martin F.M."/>
        </authorList>
    </citation>
    <scope>NUCLEOTIDE SEQUENCE</scope>
    <source>
        <strain evidence="2">BED1</strain>
    </source>
</reference>
<evidence type="ECO:0000313" key="2">
    <source>
        <dbReference type="EMBL" id="KAF8441761.1"/>
    </source>
</evidence>
<feature type="compositionally biased region" description="Polar residues" evidence="1">
    <location>
        <begin position="1"/>
        <end position="10"/>
    </location>
</feature>
<gene>
    <name evidence="2" type="ORF">L210DRAFT_2089963</name>
</gene>
<name>A0AAD4BWU9_BOLED</name>
<feature type="region of interest" description="Disordered" evidence="1">
    <location>
        <begin position="1"/>
        <end position="22"/>
    </location>
</feature>
<sequence>MMPVSVSSKYDNVPSSSSPAVGLSASTVNEVSVTTTSNTTYICQCSPACRAVLDGSIQTLRHHLKREHLFRSPARDSVQCPWAGCMKIMQRENILRHIITRHLRVKVSCPACETALSRWDVQYSVLGEYMVKLLRRIQPYLTETMSYCHAGVAISHSCFPLVPHFSSDIATILGWASHTIPINANYNRVIRSYSIRSNPHLYVIIFLPNAAFRLMRNVA</sequence>
<organism evidence="2 3">
    <name type="scientific">Boletus edulis BED1</name>
    <dbReference type="NCBI Taxonomy" id="1328754"/>
    <lineage>
        <taxon>Eukaryota</taxon>
        <taxon>Fungi</taxon>
        <taxon>Dikarya</taxon>
        <taxon>Basidiomycota</taxon>
        <taxon>Agaricomycotina</taxon>
        <taxon>Agaricomycetes</taxon>
        <taxon>Agaricomycetidae</taxon>
        <taxon>Boletales</taxon>
        <taxon>Boletineae</taxon>
        <taxon>Boletaceae</taxon>
        <taxon>Boletoideae</taxon>
        <taxon>Boletus</taxon>
    </lineage>
</organism>
<reference evidence="2" key="2">
    <citation type="journal article" date="2020" name="Nat. Commun.">
        <title>Large-scale genome sequencing of mycorrhizal fungi provides insights into the early evolution of symbiotic traits.</title>
        <authorList>
            <person name="Miyauchi S."/>
            <person name="Kiss E."/>
            <person name="Kuo A."/>
            <person name="Drula E."/>
            <person name="Kohler A."/>
            <person name="Sanchez-Garcia M."/>
            <person name="Morin E."/>
            <person name="Andreopoulos B."/>
            <person name="Barry K.W."/>
            <person name="Bonito G."/>
            <person name="Buee M."/>
            <person name="Carver A."/>
            <person name="Chen C."/>
            <person name="Cichocki N."/>
            <person name="Clum A."/>
            <person name="Culley D."/>
            <person name="Crous P.W."/>
            <person name="Fauchery L."/>
            <person name="Girlanda M."/>
            <person name="Hayes R.D."/>
            <person name="Keri Z."/>
            <person name="LaButti K."/>
            <person name="Lipzen A."/>
            <person name="Lombard V."/>
            <person name="Magnuson J."/>
            <person name="Maillard F."/>
            <person name="Murat C."/>
            <person name="Nolan M."/>
            <person name="Ohm R.A."/>
            <person name="Pangilinan J."/>
            <person name="Pereira M.F."/>
            <person name="Perotto S."/>
            <person name="Peter M."/>
            <person name="Pfister S."/>
            <person name="Riley R."/>
            <person name="Sitrit Y."/>
            <person name="Stielow J.B."/>
            <person name="Szollosi G."/>
            <person name="Zifcakova L."/>
            <person name="Stursova M."/>
            <person name="Spatafora J.W."/>
            <person name="Tedersoo L."/>
            <person name="Vaario L.M."/>
            <person name="Yamada A."/>
            <person name="Yan M."/>
            <person name="Wang P."/>
            <person name="Xu J."/>
            <person name="Bruns T."/>
            <person name="Baldrian P."/>
            <person name="Vilgalys R."/>
            <person name="Dunand C."/>
            <person name="Henrissat B."/>
            <person name="Grigoriev I.V."/>
            <person name="Hibbett D."/>
            <person name="Nagy L.G."/>
            <person name="Martin F.M."/>
        </authorList>
    </citation>
    <scope>NUCLEOTIDE SEQUENCE</scope>
    <source>
        <strain evidence="2">BED1</strain>
    </source>
</reference>
<feature type="compositionally biased region" description="Low complexity" evidence="1">
    <location>
        <begin position="13"/>
        <end position="22"/>
    </location>
</feature>
<dbReference type="AlphaFoldDB" id="A0AAD4BWU9"/>
<evidence type="ECO:0000256" key="1">
    <source>
        <dbReference type="SAM" id="MobiDB-lite"/>
    </source>
</evidence>
<protein>
    <recommendedName>
        <fullName evidence="4">C2H2-type domain-containing protein</fullName>
    </recommendedName>
</protein>
<accession>A0AAD4BWU9</accession>
<evidence type="ECO:0000313" key="3">
    <source>
        <dbReference type="Proteomes" id="UP001194468"/>
    </source>
</evidence>
<dbReference type="Proteomes" id="UP001194468">
    <property type="component" value="Unassembled WGS sequence"/>
</dbReference>
<proteinExistence type="predicted"/>